<dbReference type="AlphaFoldDB" id="A0A1Y2I0Y4"/>
<sequence length="112" mass="12548">MYMCVIVLYCEAVIALFVCLCCVVCVPVLYCIVCLYCIVLPSSRHPRHLSLSLYCLYSLLVVCSSLRGCACLFHVNTVLSLSRSHICWIVLLECSSTYHDNLTSASEDAREN</sequence>
<protein>
    <submittedName>
        <fullName evidence="2">Uncharacterized protein</fullName>
    </submittedName>
</protein>
<keyword evidence="3" id="KW-1185">Reference proteome</keyword>
<organism evidence="2 3">
    <name type="scientific">Catenaria anguillulae PL171</name>
    <dbReference type="NCBI Taxonomy" id="765915"/>
    <lineage>
        <taxon>Eukaryota</taxon>
        <taxon>Fungi</taxon>
        <taxon>Fungi incertae sedis</taxon>
        <taxon>Blastocladiomycota</taxon>
        <taxon>Blastocladiomycetes</taxon>
        <taxon>Blastocladiales</taxon>
        <taxon>Catenariaceae</taxon>
        <taxon>Catenaria</taxon>
    </lineage>
</organism>
<evidence type="ECO:0000256" key="1">
    <source>
        <dbReference type="SAM" id="Phobius"/>
    </source>
</evidence>
<feature type="transmembrane region" description="Helical" evidence="1">
    <location>
        <begin position="6"/>
        <end position="39"/>
    </location>
</feature>
<evidence type="ECO:0000313" key="3">
    <source>
        <dbReference type="Proteomes" id="UP000193411"/>
    </source>
</evidence>
<comment type="caution">
    <text evidence="2">The sequence shown here is derived from an EMBL/GenBank/DDBJ whole genome shotgun (WGS) entry which is preliminary data.</text>
</comment>
<dbReference type="Proteomes" id="UP000193411">
    <property type="component" value="Unassembled WGS sequence"/>
</dbReference>
<keyword evidence="1" id="KW-0812">Transmembrane</keyword>
<name>A0A1Y2I0Y4_9FUNG</name>
<accession>A0A1Y2I0Y4</accession>
<gene>
    <name evidence="2" type="ORF">BCR44DRAFT_356382</name>
</gene>
<keyword evidence="1" id="KW-0472">Membrane</keyword>
<proteinExistence type="predicted"/>
<keyword evidence="1" id="KW-1133">Transmembrane helix</keyword>
<reference evidence="2 3" key="1">
    <citation type="submission" date="2016-07" db="EMBL/GenBank/DDBJ databases">
        <title>Pervasive Adenine N6-methylation of Active Genes in Fungi.</title>
        <authorList>
            <consortium name="DOE Joint Genome Institute"/>
            <person name="Mondo S.J."/>
            <person name="Dannebaum R.O."/>
            <person name="Kuo R.C."/>
            <person name="Labutti K."/>
            <person name="Haridas S."/>
            <person name="Kuo A."/>
            <person name="Salamov A."/>
            <person name="Ahrendt S.R."/>
            <person name="Lipzen A."/>
            <person name="Sullivan W."/>
            <person name="Andreopoulos W.B."/>
            <person name="Clum A."/>
            <person name="Lindquist E."/>
            <person name="Daum C."/>
            <person name="Ramamoorthy G.K."/>
            <person name="Gryganskyi A."/>
            <person name="Culley D."/>
            <person name="Magnuson J.K."/>
            <person name="James T.Y."/>
            <person name="O'Malley M.A."/>
            <person name="Stajich J.E."/>
            <person name="Spatafora J.W."/>
            <person name="Visel A."/>
            <person name="Grigoriev I.V."/>
        </authorList>
    </citation>
    <scope>NUCLEOTIDE SEQUENCE [LARGE SCALE GENOMIC DNA]</scope>
    <source>
        <strain evidence="2 3">PL171</strain>
    </source>
</reference>
<dbReference type="EMBL" id="MCFL01000005">
    <property type="protein sequence ID" value="ORZ39631.1"/>
    <property type="molecule type" value="Genomic_DNA"/>
</dbReference>
<feature type="transmembrane region" description="Helical" evidence="1">
    <location>
        <begin position="51"/>
        <end position="75"/>
    </location>
</feature>
<evidence type="ECO:0000313" key="2">
    <source>
        <dbReference type="EMBL" id="ORZ39631.1"/>
    </source>
</evidence>